<dbReference type="EMBL" id="CP045871">
    <property type="protein sequence ID" value="QGG81298.1"/>
    <property type="molecule type" value="Genomic_DNA"/>
</dbReference>
<dbReference type="KEGG" id="llp:GH975_06995"/>
<protein>
    <submittedName>
        <fullName evidence="2">DUF1315 family protein</fullName>
    </submittedName>
</protein>
<dbReference type="InterPro" id="IPR009749">
    <property type="entry name" value="DUF1315"/>
</dbReference>
<keyword evidence="3" id="KW-1185">Reference proteome</keyword>
<reference evidence="2 3" key="1">
    <citation type="submission" date="2019-11" db="EMBL/GenBank/DDBJ databases">
        <authorList>
            <person name="Khan S.A."/>
            <person name="Jeon C.O."/>
            <person name="Chun B.H."/>
        </authorList>
    </citation>
    <scope>NUCLEOTIDE SEQUENCE [LARGE SCALE GENOMIC DNA]</scope>
    <source>
        <strain evidence="2 3">IMCC 1097</strain>
    </source>
</reference>
<gene>
    <name evidence="2" type="ORF">GH975_06995</name>
</gene>
<proteinExistence type="predicted"/>
<dbReference type="Pfam" id="PF07023">
    <property type="entry name" value="DUF1315"/>
    <property type="match status" value="1"/>
</dbReference>
<dbReference type="OrthoDB" id="5616307at2"/>
<organism evidence="2 3">
    <name type="scientific">Litorivicinus lipolyticus</name>
    <dbReference type="NCBI Taxonomy" id="418701"/>
    <lineage>
        <taxon>Bacteria</taxon>
        <taxon>Pseudomonadati</taxon>
        <taxon>Pseudomonadota</taxon>
        <taxon>Gammaproteobacteria</taxon>
        <taxon>Oceanospirillales</taxon>
        <taxon>Litorivicinaceae</taxon>
        <taxon>Litorivicinus</taxon>
    </lineage>
</organism>
<feature type="region of interest" description="Disordered" evidence="1">
    <location>
        <begin position="48"/>
        <end position="71"/>
    </location>
</feature>
<evidence type="ECO:0000313" key="2">
    <source>
        <dbReference type="EMBL" id="QGG81298.1"/>
    </source>
</evidence>
<dbReference type="AlphaFoldDB" id="A0A5Q2QAD2"/>
<accession>A0A5Q2QAD2</accession>
<name>A0A5Q2QAD2_9GAMM</name>
<sequence length="71" mass="7995">MDLTTYQALKDSMELGKWPDGGTLSSEQKQLVMEALIRFGHQHLPEDQRIGYLPQPDCKSAPANLIPTQQQ</sequence>
<evidence type="ECO:0000256" key="1">
    <source>
        <dbReference type="SAM" id="MobiDB-lite"/>
    </source>
</evidence>
<dbReference type="Proteomes" id="UP000388235">
    <property type="component" value="Chromosome"/>
</dbReference>
<evidence type="ECO:0000313" key="3">
    <source>
        <dbReference type="Proteomes" id="UP000388235"/>
    </source>
</evidence>